<keyword evidence="2" id="KW-1185">Reference proteome</keyword>
<dbReference type="Proteomes" id="UP000310108">
    <property type="component" value="Unassembled WGS sequence"/>
</dbReference>
<protein>
    <submittedName>
        <fullName evidence="1">Uncharacterized protein</fullName>
    </submittedName>
</protein>
<evidence type="ECO:0000313" key="2">
    <source>
        <dbReference type="Proteomes" id="UP000310108"/>
    </source>
</evidence>
<name>A0A4U6X799_9PEZI</name>
<dbReference type="EMBL" id="PJEX01000361">
    <property type="protein sequence ID" value="TKW50789.1"/>
    <property type="molecule type" value="Genomic_DNA"/>
</dbReference>
<dbReference type="AlphaFoldDB" id="A0A4U6X799"/>
<proteinExistence type="predicted"/>
<sequence>MGRKVLSSFDAVVDDVEPLIDVSEDLRIVYLLTPLPAPAPGYGGDNVLGLDRARATSSVIFSVQAILPSTRYRDLLKRRFDEAVADIKAYAEETGQLLPYLYLNYVTRYKALVVAHN</sequence>
<accession>A0A4U6X799</accession>
<gene>
    <name evidence="1" type="ORF">CTA1_11816</name>
</gene>
<dbReference type="STRING" id="1306861.A0A4U6X799"/>
<evidence type="ECO:0000313" key="1">
    <source>
        <dbReference type="EMBL" id="TKW50789.1"/>
    </source>
</evidence>
<dbReference type="OrthoDB" id="2151789at2759"/>
<comment type="caution">
    <text evidence="1">The sequence shown here is derived from an EMBL/GenBank/DDBJ whole genome shotgun (WGS) entry which is preliminary data.</text>
</comment>
<reference evidence="1 2" key="1">
    <citation type="journal article" date="2019" name="PLoS ONE">
        <title>Comparative genome analysis indicates high evolutionary potential of pathogenicity genes in Colletotrichum tanaceti.</title>
        <authorList>
            <person name="Lelwala R.V."/>
            <person name="Korhonen P.K."/>
            <person name="Young N.D."/>
            <person name="Scott J.B."/>
            <person name="Ades P.A."/>
            <person name="Gasser R.B."/>
            <person name="Taylor P.W.J."/>
        </authorList>
    </citation>
    <scope>NUCLEOTIDE SEQUENCE [LARGE SCALE GENOMIC DNA]</scope>
    <source>
        <strain evidence="1">BRIP57314</strain>
    </source>
</reference>
<organism evidence="1 2">
    <name type="scientific">Colletotrichum tanaceti</name>
    <dbReference type="NCBI Taxonomy" id="1306861"/>
    <lineage>
        <taxon>Eukaryota</taxon>
        <taxon>Fungi</taxon>
        <taxon>Dikarya</taxon>
        <taxon>Ascomycota</taxon>
        <taxon>Pezizomycotina</taxon>
        <taxon>Sordariomycetes</taxon>
        <taxon>Hypocreomycetidae</taxon>
        <taxon>Glomerellales</taxon>
        <taxon>Glomerellaceae</taxon>
        <taxon>Colletotrichum</taxon>
        <taxon>Colletotrichum destructivum species complex</taxon>
    </lineage>
</organism>